<organism evidence="2 3">
    <name type="scientific">Cucumis melo</name>
    <name type="common">Muskmelon</name>
    <dbReference type="NCBI Taxonomy" id="3656"/>
    <lineage>
        <taxon>Eukaryota</taxon>
        <taxon>Viridiplantae</taxon>
        <taxon>Streptophyta</taxon>
        <taxon>Embryophyta</taxon>
        <taxon>Tracheophyta</taxon>
        <taxon>Spermatophyta</taxon>
        <taxon>Magnoliopsida</taxon>
        <taxon>eudicotyledons</taxon>
        <taxon>Gunneridae</taxon>
        <taxon>Pentapetalae</taxon>
        <taxon>rosids</taxon>
        <taxon>fabids</taxon>
        <taxon>Cucurbitales</taxon>
        <taxon>Cucurbitaceae</taxon>
        <taxon>Benincaseae</taxon>
        <taxon>Cucumis</taxon>
    </lineage>
</organism>
<evidence type="ECO:0000313" key="2">
    <source>
        <dbReference type="Proteomes" id="UP001652600"/>
    </source>
</evidence>
<accession>A0ABM3KUR4</accession>
<keyword evidence="2" id="KW-1185">Reference proteome</keyword>
<dbReference type="Proteomes" id="UP001652600">
    <property type="component" value="Chromosome 6"/>
</dbReference>
<feature type="domain" description="Retrovirus-related Pol polyprotein from transposon TNT 1-94-like beta-barrel" evidence="1">
    <location>
        <begin position="117"/>
        <end position="178"/>
    </location>
</feature>
<dbReference type="GeneID" id="127149707"/>
<proteinExistence type="predicted"/>
<gene>
    <name evidence="3" type="primary">LOC127149707</name>
</gene>
<evidence type="ECO:0000259" key="1">
    <source>
        <dbReference type="Pfam" id="PF22936"/>
    </source>
</evidence>
<name>A0ABM3KUR4_CUCME</name>
<sequence length="178" mass="20278">MKESESVSDYTSRLLAIVNEMKRYGETISEKILPSLDEKFNFIVVAIEESNDLNTMLIDQLMGSLQAHEEKLLKKNKRMTENKVEENANYTEKDEESGDSSLLLACKDVETCENNAWYLDRGASNHMCGSKLMFTKLNEYVGGDIVFGDAIKISIKRKGKILINLKNGKHELKELRHV</sequence>
<dbReference type="Pfam" id="PF14223">
    <property type="entry name" value="Retrotran_gag_2"/>
    <property type="match status" value="1"/>
</dbReference>
<dbReference type="PANTHER" id="PTHR35317:SF28">
    <property type="entry name" value="ZINC FINGER, CCHC-TYPE, RIBONUCLEASE H-LIKE DOMAIN, GAG-PRE-INTEGRASE DOMAIN PROTEIN-RELATED"/>
    <property type="match status" value="1"/>
</dbReference>
<dbReference type="RefSeq" id="XP_050941527.1">
    <property type="nucleotide sequence ID" value="XM_051085570.1"/>
</dbReference>
<dbReference type="Pfam" id="PF22936">
    <property type="entry name" value="Pol_BBD"/>
    <property type="match status" value="1"/>
</dbReference>
<reference evidence="3" key="1">
    <citation type="submission" date="2025-08" db="UniProtKB">
        <authorList>
            <consortium name="RefSeq"/>
        </authorList>
    </citation>
    <scope>IDENTIFICATION</scope>
    <source>
        <tissue evidence="3">Stem</tissue>
    </source>
</reference>
<dbReference type="PANTHER" id="PTHR35317">
    <property type="entry name" value="OS04G0629600 PROTEIN"/>
    <property type="match status" value="1"/>
</dbReference>
<dbReference type="InterPro" id="IPR054722">
    <property type="entry name" value="PolX-like_BBD"/>
</dbReference>
<evidence type="ECO:0000313" key="3">
    <source>
        <dbReference type="RefSeq" id="XP_050941527.1"/>
    </source>
</evidence>
<protein>
    <submittedName>
        <fullName evidence="3">Uncharacterized protein LOC127149707</fullName>
    </submittedName>
</protein>